<evidence type="ECO:0000313" key="2">
    <source>
        <dbReference type="Proteomes" id="UP000509414"/>
    </source>
</evidence>
<evidence type="ECO:0000313" key="1">
    <source>
        <dbReference type="EMBL" id="QLI05412.1"/>
    </source>
</evidence>
<organism evidence="1 2">
    <name type="scientific">Candidatus Campylobacter infans</name>
    <dbReference type="NCBI Taxonomy" id="2561898"/>
    <lineage>
        <taxon>Bacteria</taxon>
        <taxon>Pseudomonadati</taxon>
        <taxon>Campylobacterota</taxon>
        <taxon>Epsilonproteobacteria</taxon>
        <taxon>Campylobacterales</taxon>
        <taxon>Campylobacteraceae</taxon>
        <taxon>Campylobacter</taxon>
    </lineage>
</organism>
<protein>
    <submittedName>
        <fullName evidence="1">Uncharacterized protein</fullName>
    </submittedName>
</protein>
<gene>
    <name evidence="1" type="ORF">CINF_0901</name>
</gene>
<dbReference type="AlphaFoldDB" id="A0A7H9CHG3"/>
<keyword evidence="2" id="KW-1185">Reference proteome</keyword>
<sequence length="59" mass="6958">MPNKKEHKAQEKADLEILNQIQSDSRTLSKDEYEQLKNKAYLKLENQIFFSTDDAIMIN</sequence>
<dbReference type="KEGG" id="cinf:CINF_0901"/>
<dbReference type="EMBL" id="CP049075">
    <property type="protein sequence ID" value="QLI05412.1"/>
    <property type="molecule type" value="Genomic_DNA"/>
</dbReference>
<dbReference type="RefSeq" id="WP_179974643.1">
    <property type="nucleotide sequence ID" value="NZ_CP049075.1"/>
</dbReference>
<reference evidence="1 2" key="1">
    <citation type="submission" date="2020-02" db="EMBL/GenBank/DDBJ databases">
        <title>Complete genome sequence of the novel Campylobacter species Candidatus Campylobacter infans.</title>
        <authorList>
            <person name="Duim B."/>
            <person name="Zomer A."/>
            <person name="van der Graaf L."/>
            <person name="Wagenaar J."/>
        </authorList>
    </citation>
    <scope>NUCLEOTIDE SEQUENCE [LARGE SCALE GENOMIC DNA]</scope>
    <source>
        <strain evidence="1 2">19S00001</strain>
    </source>
</reference>
<accession>A0A7H9CHG3</accession>
<dbReference type="Proteomes" id="UP000509414">
    <property type="component" value="Chromosome"/>
</dbReference>
<name>A0A7H9CHG3_9BACT</name>
<proteinExistence type="predicted"/>